<sequence>MTGLGKHFAVTLLQQEAQSSSTLLSLFVGVGVSFLSAILVYTARQVWEKKKLHRALITEVGEMDGIKICAEHMDRIRAPPNRQLSADDVPAEDSIPTTVYSTTAARIGLLGGILGGNELEGAVKFYSKVLRYKSIIREIGSQEHVATVSNGGSRTGANSMPVSDSDQEDLYNKIGMLNDVRDKIIRTESFDVDYPEEL</sequence>
<proteinExistence type="predicted"/>
<dbReference type="KEGG" id="npl:FGF80_02930"/>
<name>A0A4P9TEY4_9EURY</name>
<keyword evidence="3" id="KW-1185">Reference proteome</keyword>
<feature type="transmembrane region" description="Helical" evidence="1">
    <location>
        <begin position="23"/>
        <end position="43"/>
    </location>
</feature>
<evidence type="ECO:0000313" key="3">
    <source>
        <dbReference type="Proteomes" id="UP000307562"/>
    </source>
</evidence>
<gene>
    <name evidence="2" type="ORF">FGF80_02930</name>
</gene>
<evidence type="ECO:0000313" key="2">
    <source>
        <dbReference type="EMBL" id="QCW02250.1"/>
    </source>
</evidence>
<keyword evidence="1" id="KW-1133">Transmembrane helix</keyword>
<dbReference type="Proteomes" id="UP000307562">
    <property type="component" value="Chromosome"/>
</dbReference>
<evidence type="ECO:0000256" key="1">
    <source>
        <dbReference type="SAM" id="Phobius"/>
    </source>
</evidence>
<reference evidence="3" key="1">
    <citation type="submission" date="2019-05" db="EMBL/GenBank/DDBJ databases">
        <title>Complete Genome Sequence and Methylation Pattern of the Halophilic Archaeon Natrinema pallidum BOL6-1.</title>
        <authorList>
            <person name="DasSarma P."/>
            <person name="DasSarma B.P."/>
            <person name="DasSarma S.L."/>
            <person name="Martinez F.L."/>
            <person name="Guzman D."/>
            <person name="Roberts R.J."/>
            <person name="DasSarma S."/>
        </authorList>
    </citation>
    <scope>NUCLEOTIDE SEQUENCE [LARGE SCALE GENOMIC DNA]</scope>
    <source>
        <strain evidence="3">BOL6-1</strain>
    </source>
</reference>
<keyword evidence="1" id="KW-0472">Membrane</keyword>
<dbReference type="RefSeq" id="WP_138652131.1">
    <property type="nucleotide sequence ID" value="NZ_CP040637.1"/>
</dbReference>
<dbReference type="EMBL" id="CP040637">
    <property type="protein sequence ID" value="QCW02250.1"/>
    <property type="molecule type" value="Genomic_DNA"/>
</dbReference>
<keyword evidence="1" id="KW-0812">Transmembrane</keyword>
<organism evidence="2 3">
    <name type="scientific">Natrinema pallidum</name>
    <dbReference type="NCBI Taxonomy" id="69527"/>
    <lineage>
        <taxon>Archaea</taxon>
        <taxon>Methanobacteriati</taxon>
        <taxon>Methanobacteriota</taxon>
        <taxon>Stenosarchaea group</taxon>
        <taxon>Halobacteria</taxon>
        <taxon>Halobacteriales</taxon>
        <taxon>Natrialbaceae</taxon>
        <taxon>Natrinema</taxon>
    </lineage>
</organism>
<dbReference type="AlphaFoldDB" id="A0A4P9TEY4"/>
<dbReference type="GeneID" id="96154885"/>
<accession>A0A4P9TEY4</accession>
<protein>
    <submittedName>
        <fullName evidence="2">Uncharacterized protein</fullName>
    </submittedName>
</protein>